<keyword evidence="2" id="KW-1185">Reference proteome</keyword>
<sequence length="106" mass="11844">MGGKWVVYHRLDLEPTHLVNLRPMMSLLFPEAPPICGLCVEYSRLSAASVDVDAQDMMMHGGSPELRWSQNTPFAALIGQVPAREMDRYYVTSFEHSSVTISFLAA</sequence>
<protein>
    <submittedName>
        <fullName evidence="1">Uncharacterized protein</fullName>
    </submittedName>
</protein>
<comment type="caution">
    <text evidence="1">The sequence shown here is derived from an EMBL/GenBank/DDBJ whole genome shotgun (WGS) entry which is preliminary data.</text>
</comment>
<proteinExistence type="predicted"/>
<dbReference type="Proteomes" id="UP001417504">
    <property type="component" value="Unassembled WGS sequence"/>
</dbReference>
<name>A0AAP0K3X4_9MAGN</name>
<accession>A0AAP0K3X4</accession>
<evidence type="ECO:0000313" key="1">
    <source>
        <dbReference type="EMBL" id="KAK9145356.1"/>
    </source>
</evidence>
<organism evidence="1 2">
    <name type="scientific">Stephania japonica</name>
    <dbReference type="NCBI Taxonomy" id="461633"/>
    <lineage>
        <taxon>Eukaryota</taxon>
        <taxon>Viridiplantae</taxon>
        <taxon>Streptophyta</taxon>
        <taxon>Embryophyta</taxon>
        <taxon>Tracheophyta</taxon>
        <taxon>Spermatophyta</taxon>
        <taxon>Magnoliopsida</taxon>
        <taxon>Ranunculales</taxon>
        <taxon>Menispermaceae</taxon>
        <taxon>Menispermoideae</taxon>
        <taxon>Cissampelideae</taxon>
        <taxon>Stephania</taxon>
    </lineage>
</organism>
<reference evidence="1 2" key="1">
    <citation type="submission" date="2024-01" db="EMBL/GenBank/DDBJ databases">
        <title>Genome assemblies of Stephania.</title>
        <authorList>
            <person name="Yang L."/>
        </authorList>
    </citation>
    <scope>NUCLEOTIDE SEQUENCE [LARGE SCALE GENOMIC DNA]</scope>
    <source>
        <strain evidence="1">QJT</strain>
        <tissue evidence="1">Leaf</tissue>
    </source>
</reference>
<evidence type="ECO:0000313" key="2">
    <source>
        <dbReference type="Proteomes" id="UP001417504"/>
    </source>
</evidence>
<dbReference type="AlphaFoldDB" id="A0AAP0K3X4"/>
<dbReference type="EMBL" id="JBBNAE010000002">
    <property type="protein sequence ID" value="KAK9145356.1"/>
    <property type="molecule type" value="Genomic_DNA"/>
</dbReference>
<gene>
    <name evidence="1" type="ORF">Sjap_005259</name>
</gene>